<feature type="compositionally biased region" description="Basic residues" evidence="4">
    <location>
        <begin position="36"/>
        <end position="46"/>
    </location>
</feature>
<evidence type="ECO:0000256" key="2">
    <source>
        <dbReference type="ARBA" id="ARBA00017475"/>
    </source>
</evidence>
<feature type="coiled-coil region" evidence="3">
    <location>
        <begin position="126"/>
        <end position="153"/>
    </location>
</feature>
<evidence type="ECO:0000256" key="1">
    <source>
        <dbReference type="ARBA" id="ARBA00007462"/>
    </source>
</evidence>
<dbReference type="EnsemblMetazoa" id="XM_777557">
    <property type="protein sequence ID" value="XP_782650"/>
    <property type="gene ID" value="LOC577322"/>
</dbReference>
<sequence length="299" mass="33465">MSALTVNKRKMAHVKVSYDSGSDGDIESDEDVKTKTVLKRKMKTLPKKQLTTNEMDDESDEDIDDEEEEDDGDEEEEDEEEEDDGDEEEDDGDEEEEGEEIPGVGWADAMASILRKEAPEEGSAVLAKSKDYAKAKEEEMKDYMERIKEKQSRKKWENMSKVIPKVTDREFEKSLQRIATKGVVQLFNAVKKQQKTREDKLKKVGGSQRKRAKVEASLTKGNFLDMLKGTPAPSSVDPSSKAKGSVTSAEKPLSGDQPSWGVLRDDFMLGAGMKDWDKEGSEEDDDDEKNDSGLSSDSD</sequence>
<evidence type="ECO:0000256" key="4">
    <source>
        <dbReference type="SAM" id="MobiDB-lite"/>
    </source>
</evidence>
<dbReference type="KEGG" id="spu:577322"/>
<keyword evidence="3" id="KW-0175">Coiled coil</keyword>
<reference evidence="6" key="1">
    <citation type="submission" date="2015-02" db="EMBL/GenBank/DDBJ databases">
        <title>Genome sequencing for Strongylocentrotus purpuratus.</title>
        <authorList>
            <person name="Murali S."/>
            <person name="Liu Y."/>
            <person name="Vee V."/>
            <person name="English A."/>
            <person name="Wang M."/>
            <person name="Skinner E."/>
            <person name="Han Y."/>
            <person name="Muzny D.M."/>
            <person name="Worley K.C."/>
            <person name="Gibbs R.A."/>
        </authorList>
    </citation>
    <scope>NUCLEOTIDE SEQUENCE</scope>
</reference>
<organism evidence="5 6">
    <name type="scientific">Strongylocentrotus purpuratus</name>
    <name type="common">Purple sea urchin</name>
    <dbReference type="NCBI Taxonomy" id="7668"/>
    <lineage>
        <taxon>Eukaryota</taxon>
        <taxon>Metazoa</taxon>
        <taxon>Echinodermata</taxon>
        <taxon>Eleutherozoa</taxon>
        <taxon>Echinozoa</taxon>
        <taxon>Echinoidea</taxon>
        <taxon>Euechinoidea</taxon>
        <taxon>Echinacea</taxon>
        <taxon>Camarodonta</taxon>
        <taxon>Echinidea</taxon>
        <taxon>Strongylocentrotidae</taxon>
        <taxon>Strongylocentrotus</taxon>
    </lineage>
</organism>
<dbReference type="GeneID" id="577322"/>
<feature type="compositionally biased region" description="Acidic residues" evidence="4">
    <location>
        <begin position="54"/>
        <end position="100"/>
    </location>
</feature>
<dbReference type="Pfam" id="PF07890">
    <property type="entry name" value="Rrp15p"/>
    <property type="match status" value="1"/>
</dbReference>
<feature type="region of interest" description="Disordered" evidence="4">
    <location>
        <begin position="1"/>
        <end position="125"/>
    </location>
</feature>
<reference evidence="5" key="2">
    <citation type="submission" date="2021-01" db="UniProtKB">
        <authorList>
            <consortium name="EnsemblMetazoa"/>
        </authorList>
    </citation>
    <scope>IDENTIFICATION</scope>
</reference>
<evidence type="ECO:0000256" key="3">
    <source>
        <dbReference type="SAM" id="Coils"/>
    </source>
</evidence>
<name>A0A7M7TGF2_STRPU</name>
<protein>
    <recommendedName>
        <fullName evidence="2">RRP15-like protein</fullName>
    </recommendedName>
</protein>
<accession>A0A7M7TGF2</accession>
<dbReference type="InterPro" id="IPR012459">
    <property type="entry name" value="Rrp15"/>
</dbReference>
<comment type="similarity">
    <text evidence="1">Belongs to the RRP15 family.</text>
</comment>
<feature type="compositionally biased region" description="Acidic residues" evidence="4">
    <location>
        <begin position="280"/>
        <end position="289"/>
    </location>
</feature>
<evidence type="ECO:0000313" key="6">
    <source>
        <dbReference type="Proteomes" id="UP000007110"/>
    </source>
</evidence>
<dbReference type="FunCoup" id="A0A7M7TGF2">
    <property type="interactions" value="420"/>
</dbReference>
<dbReference type="PANTHER" id="PTHR13245:SF14">
    <property type="entry name" value="RRP15-LIKE PROTEIN"/>
    <property type="match status" value="1"/>
</dbReference>
<dbReference type="GO" id="GO:0000460">
    <property type="term" value="P:maturation of 5.8S rRNA"/>
    <property type="evidence" value="ECO:0000318"/>
    <property type="project" value="GO_Central"/>
</dbReference>
<dbReference type="RefSeq" id="XP_782650.3">
    <property type="nucleotide sequence ID" value="XM_777557.4"/>
</dbReference>
<dbReference type="PANTHER" id="PTHR13245">
    <property type="entry name" value="RRP15-LIKE PROTEIN"/>
    <property type="match status" value="1"/>
</dbReference>
<dbReference type="AlphaFoldDB" id="A0A7M7TGF2"/>
<dbReference type="OMA" id="NAGWADC"/>
<dbReference type="InParanoid" id="A0A7M7TGF2"/>
<dbReference type="GO" id="GO:0030687">
    <property type="term" value="C:preribosome, large subunit precursor"/>
    <property type="evidence" value="ECO:0000318"/>
    <property type="project" value="GO_Central"/>
</dbReference>
<keyword evidence="6" id="KW-1185">Reference proteome</keyword>
<dbReference type="OrthoDB" id="20949at2759"/>
<evidence type="ECO:0000313" key="5">
    <source>
        <dbReference type="EnsemblMetazoa" id="XP_782650"/>
    </source>
</evidence>
<dbReference type="GO" id="GO:0000470">
    <property type="term" value="P:maturation of LSU-rRNA"/>
    <property type="evidence" value="ECO:0000318"/>
    <property type="project" value="GO_Central"/>
</dbReference>
<dbReference type="Proteomes" id="UP000007110">
    <property type="component" value="Unassembled WGS sequence"/>
</dbReference>
<proteinExistence type="inferred from homology"/>
<feature type="region of interest" description="Disordered" evidence="4">
    <location>
        <begin position="194"/>
        <end position="299"/>
    </location>
</feature>